<keyword evidence="8" id="KW-0131">Cell cycle</keyword>
<evidence type="ECO:0000313" key="14">
    <source>
        <dbReference type="EMBL" id="VAV83267.1"/>
    </source>
</evidence>
<sequence length="510" mass="53408">MVSKSSVAESMNFTVKDILEATGGRLERGSEDAAITGVSIDSRTICPGEVFFAISGENFDGHSFVAAAVRNGAKCVVVEVVMGDIPGHGEGAEAKPRKGADNVIVVRDALRAMGELAARVRAGFNRPLIAVTGSSGKTTTKEMIASILSRCGSVLKTDGNKNNLVGVPLTLFGLDDKKGSAVVELGISEPGEMRRLAWMTSPDVALITNIGRSHMEGLGSLDNVAKEKLELYDAVARRDKGGVMVVNLDDERIAAYAEGVPEERIVTFGSKVVQGRGVDVFVREVALDGDNLKVDYVIRGEEVEVVFTSPCLTNAINGAAAIAATLPLGVETKDAAGGLSSFTQPAGRMEVLEAGEVKILDDSYNANPDSEAEAILSLAAMAAATERRSVAILGDMLELGSASERLHRELGALVAGLKIDTLITVGKASEALSIGAKNAGISDDRVMHFASNDRLIKALKGVVMEGDVVLVKGSRSSHMEEVVEGILKTFLPQTGSRQSKDGNAAGKGDT</sequence>
<evidence type="ECO:0000259" key="11">
    <source>
        <dbReference type="Pfam" id="PF01225"/>
    </source>
</evidence>
<evidence type="ECO:0000256" key="6">
    <source>
        <dbReference type="ARBA" id="ARBA00022960"/>
    </source>
</evidence>
<dbReference type="Gene3D" id="3.90.190.20">
    <property type="entry name" value="Mur ligase, C-terminal domain"/>
    <property type="match status" value="1"/>
</dbReference>
<keyword evidence="7" id="KW-0573">Peptidoglycan synthesis</keyword>
<evidence type="ECO:0000256" key="8">
    <source>
        <dbReference type="ARBA" id="ARBA00023306"/>
    </source>
</evidence>
<evidence type="ECO:0000256" key="4">
    <source>
        <dbReference type="ARBA" id="ARBA00022741"/>
    </source>
</evidence>
<dbReference type="PANTHER" id="PTHR43024:SF1">
    <property type="entry name" value="UDP-N-ACETYLMURAMOYL-TRIPEPTIDE--D-ALANYL-D-ALANINE LIGASE"/>
    <property type="match status" value="1"/>
</dbReference>
<dbReference type="GO" id="GO:0047480">
    <property type="term" value="F:UDP-N-acetylmuramoyl-tripeptide-D-alanyl-D-alanine ligase activity"/>
    <property type="evidence" value="ECO:0007669"/>
    <property type="project" value="InterPro"/>
</dbReference>
<organism evidence="14">
    <name type="scientific">hydrothermal vent metagenome</name>
    <dbReference type="NCBI Taxonomy" id="652676"/>
    <lineage>
        <taxon>unclassified sequences</taxon>
        <taxon>metagenomes</taxon>
        <taxon>ecological metagenomes</taxon>
    </lineage>
</organism>
<dbReference type="GO" id="GO:0008360">
    <property type="term" value="P:regulation of cell shape"/>
    <property type="evidence" value="ECO:0007669"/>
    <property type="project" value="UniProtKB-KW"/>
</dbReference>
<dbReference type="InterPro" id="IPR013221">
    <property type="entry name" value="Mur_ligase_cen"/>
</dbReference>
<dbReference type="HAMAP" id="MF_02019">
    <property type="entry name" value="MurF"/>
    <property type="match status" value="1"/>
</dbReference>
<evidence type="ECO:0000259" key="13">
    <source>
        <dbReference type="Pfam" id="PF08245"/>
    </source>
</evidence>
<evidence type="ECO:0000256" key="2">
    <source>
        <dbReference type="ARBA" id="ARBA00022598"/>
    </source>
</evidence>
<dbReference type="GO" id="GO:0005524">
    <property type="term" value="F:ATP binding"/>
    <property type="evidence" value="ECO:0007669"/>
    <property type="project" value="UniProtKB-KW"/>
</dbReference>
<dbReference type="InterPro" id="IPR000713">
    <property type="entry name" value="Mur_ligase_N"/>
</dbReference>
<name>A0A3B0QU71_9ZZZZ</name>
<keyword evidence="3" id="KW-0132">Cell division</keyword>
<dbReference type="EMBL" id="UOEA01000037">
    <property type="protein sequence ID" value="VAV83267.1"/>
    <property type="molecule type" value="Genomic_DNA"/>
</dbReference>
<keyword evidence="6" id="KW-0133">Cell shape</keyword>
<dbReference type="SUPFAM" id="SSF53623">
    <property type="entry name" value="MurD-like peptide ligases, catalytic domain"/>
    <property type="match status" value="1"/>
</dbReference>
<dbReference type="PANTHER" id="PTHR43024">
    <property type="entry name" value="UDP-N-ACETYLMURAMOYL-TRIPEPTIDE--D-ALANYL-D-ALANINE LIGASE"/>
    <property type="match status" value="1"/>
</dbReference>
<dbReference type="GO" id="GO:0009252">
    <property type="term" value="P:peptidoglycan biosynthetic process"/>
    <property type="evidence" value="ECO:0007669"/>
    <property type="project" value="UniProtKB-KW"/>
</dbReference>
<evidence type="ECO:0000256" key="5">
    <source>
        <dbReference type="ARBA" id="ARBA00022840"/>
    </source>
</evidence>
<dbReference type="Gene3D" id="3.40.1390.10">
    <property type="entry name" value="MurE/MurF, N-terminal domain"/>
    <property type="match status" value="1"/>
</dbReference>
<dbReference type="GO" id="GO:0051301">
    <property type="term" value="P:cell division"/>
    <property type="evidence" value="ECO:0007669"/>
    <property type="project" value="UniProtKB-KW"/>
</dbReference>
<keyword evidence="2 14" id="KW-0436">Ligase</keyword>
<dbReference type="Gene3D" id="3.40.1190.10">
    <property type="entry name" value="Mur-like, catalytic domain"/>
    <property type="match status" value="1"/>
</dbReference>
<gene>
    <name evidence="14" type="ORF">MNBD_DELTA01-1503</name>
</gene>
<dbReference type="Pfam" id="PF01225">
    <property type="entry name" value="Mur_ligase"/>
    <property type="match status" value="1"/>
</dbReference>
<keyword evidence="9" id="KW-0961">Cell wall biogenesis/degradation</keyword>
<dbReference type="SUPFAM" id="SSF53244">
    <property type="entry name" value="MurD-like peptide ligases, peptide-binding domain"/>
    <property type="match status" value="1"/>
</dbReference>
<feature type="domain" description="Mur ligase N-terminal catalytic" evidence="11">
    <location>
        <begin position="35"/>
        <end position="119"/>
    </location>
</feature>
<dbReference type="InterPro" id="IPR035911">
    <property type="entry name" value="MurE/MurF_N"/>
</dbReference>
<dbReference type="NCBIfam" id="TIGR01143">
    <property type="entry name" value="murF"/>
    <property type="match status" value="1"/>
</dbReference>
<evidence type="ECO:0000256" key="7">
    <source>
        <dbReference type="ARBA" id="ARBA00022984"/>
    </source>
</evidence>
<evidence type="ECO:0000256" key="9">
    <source>
        <dbReference type="ARBA" id="ARBA00023316"/>
    </source>
</evidence>
<dbReference type="GO" id="GO:0071555">
    <property type="term" value="P:cell wall organization"/>
    <property type="evidence" value="ECO:0007669"/>
    <property type="project" value="UniProtKB-KW"/>
</dbReference>
<dbReference type="AlphaFoldDB" id="A0A3B0QU71"/>
<dbReference type="InterPro" id="IPR005863">
    <property type="entry name" value="UDP-N-AcMur_synth"/>
</dbReference>
<feature type="domain" description="Mur ligase C-terminal" evidence="12">
    <location>
        <begin position="347"/>
        <end position="475"/>
    </location>
</feature>
<dbReference type="InterPro" id="IPR036565">
    <property type="entry name" value="Mur-like_cat_sf"/>
</dbReference>
<dbReference type="Pfam" id="PF08245">
    <property type="entry name" value="Mur_ligase_M"/>
    <property type="match status" value="1"/>
</dbReference>
<evidence type="ECO:0000259" key="12">
    <source>
        <dbReference type="Pfam" id="PF02875"/>
    </source>
</evidence>
<keyword evidence="4" id="KW-0547">Nucleotide-binding</keyword>
<protein>
    <recommendedName>
        <fullName evidence="10">UDP-MurNAc-pentapeptide synthetase</fullName>
    </recommendedName>
</protein>
<dbReference type="InterPro" id="IPR051046">
    <property type="entry name" value="MurCDEF_CellWall_CoF430Synth"/>
</dbReference>
<keyword evidence="1" id="KW-0963">Cytoplasm</keyword>
<feature type="domain" description="Mur ligase central" evidence="13">
    <location>
        <begin position="131"/>
        <end position="324"/>
    </location>
</feature>
<evidence type="ECO:0000256" key="3">
    <source>
        <dbReference type="ARBA" id="ARBA00022618"/>
    </source>
</evidence>
<dbReference type="InterPro" id="IPR004101">
    <property type="entry name" value="Mur_ligase_C"/>
</dbReference>
<accession>A0A3B0QU71</accession>
<proteinExistence type="inferred from homology"/>
<dbReference type="Pfam" id="PF02875">
    <property type="entry name" value="Mur_ligase_C"/>
    <property type="match status" value="1"/>
</dbReference>
<keyword evidence="5" id="KW-0067">ATP-binding</keyword>
<evidence type="ECO:0000256" key="10">
    <source>
        <dbReference type="ARBA" id="ARBA00031461"/>
    </source>
</evidence>
<evidence type="ECO:0000256" key="1">
    <source>
        <dbReference type="ARBA" id="ARBA00022490"/>
    </source>
</evidence>
<dbReference type="InterPro" id="IPR036615">
    <property type="entry name" value="Mur_ligase_C_dom_sf"/>
</dbReference>
<dbReference type="SUPFAM" id="SSF63418">
    <property type="entry name" value="MurE/MurF N-terminal domain"/>
    <property type="match status" value="1"/>
</dbReference>
<reference evidence="14" key="1">
    <citation type="submission" date="2018-06" db="EMBL/GenBank/DDBJ databases">
        <authorList>
            <person name="Zhirakovskaya E."/>
        </authorList>
    </citation>
    <scope>NUCLEOTIDE SEQUENCE</scope>
</reference>